<dbReference type="PANTHER" id="PTHR30009">
    <property type="entry name" value="CYTOCHROME C-TYPE SYNTHESIS PROTEIN AND PTS TRANSMEMBRANE COMPONENT"/>
    <property type="match status" value="1"/>
</dbReference>
<dbReference type="GO" id="GO:0005886">
    <property type="term" value="C:plasma membrane"/>
    <property type="evidence" value="ECO:0007669"/>
    <property type="project" value="UniProtKB-SubCell"/>
</dbReference>
<evidence type="ECO:0000256" key="2">
    <source>
        <dbReference type="ARBA" id="ARBA00022448"/>
    </source>
</evidence>
<evidence type="ECO:0000256" key="7">
    <source>
        <dbReference type="ARBA" id="ARBA00022989"/>
    </source>
</evidence>
<dbReference type="PROSITE" id="PS51103">
    <property type="entry name" value="PTS_EIIC_TYPE_1"/>
    <property type="match status" value="1"/>
</dbReference>
<evidence type="ECO:0000256" key="3">
    <source>
        <dbReference type="ARBA" id="ARBA00022475"/>
    </source>
</evidence>
<feature type="transmembrane region" description="Helical" evidence="9">
    <location>
        <begin position="422"/>
        <end position="446"/>
    </location>
</feature>
<dbReference type="PANTHER" id="PTHR30009:SF4">
    <property type="entry name" value="PTS SYSTEM N-ACETYLGLUCOSAMINE-SPECIFIC EIICBA COMPONENT"/>
    <property type="match status" value="1"/>
</dbReference>
<evidence type="ECO:0000259" key="10">
    <source>
        <dbReference type="PROSITE" id="PS51103"/>
    </source>
</evidence>
<keyword evidence="4" id="KW-0762">Sugar transport</keyword>
<dbReference type="InterPro" id="IPR050429">
    <property type="entry name" value="PTS_Glucose_EIICBA"/>
</dbReference>
<dbReference type="Pfam" id="PF02378">
    <property type="entry name" value="PTS_EIIC"/>
    <property type="match status" value="1"/>
</dbReference>
<gene>
    <name evidence="11" type="ORF">PIG85_07025</name>
</gene>
<feature type="transmembrane region" description="Helical" evidence="9">
    <location>
        <begin position="161"/>
        <end position="180"/>
    </location>
</feature>
<feature type="transmembrane region" description="Helical" evidence="9">
    <location>
        <begin position="362"/>
        <end position="390"/>
    </location>
</feature>
<dbReference type="GO" id="GO:0008982">
    <property type="term" value="F:protein-N(PI)-phosphohistidine-sugar phosphotransferase activity"/>
    <property type="evidence" value="ECO:0007669"/>
    <property type="project" value="InterPro"/>
</dbReference>
<accession>A0AB38XMK0</accession>
<feature type="domain" description="PTS EIIC type-1" evidence="10">
    <location>
        <begin position="12"/>
        <end position="455"/>
    </location>
</feature>
<evidence type="ECO:0000256" key="4">
    <source>
        <dbReference type="ARBA" id="ARBA00022597"/>
    </source>
</evidence>
<feature type="transmembrane region" description="Helical" evidence="9">
    <location>
        <begin position="97"/>
        <end position="116"/>
    </location>
</feature>
<reference evidence="11" key="1">
    <citation type="submission" date="2023-01" db="EMBL/GenBank/DDBJ databases">
        <title>Comparative Genomic Analysis of the Clinically-Derived Winkia Strain NY0527 Provides Evidence into the Taxonomic Reassignment of Winkia neuii and Characterizes Their Virulence Traits.</title>
        <authorList>
            <person name="Cai X."/>
            <person name="Peng Y."/>
            <person name="Li M."/>
            <person name="Qiu Y."/>
            <person name="Wang Y."/>
            <person name="Xu L."/>
            <person name="Hou Q."/>
        </authorList>
    </citation>
    <scope>NUCLEOTIDE SEQUENCE</scope>
    <source>
        <strain evidence="11">NY0527</strain>
    </source>
</reference>
<keyword evidence="2" id="KW-0813">Transport</keyword>
<feature type="transmembrane region" description="Helical" evidence="9">
    <location>
        <begin position="21"/>
        <end position="41"/>
    </location>
</feature>
<evidence type="ECO:0000256" key="5">
    <source>
        <dbReference type="ARBA" id="ARBA00022683"/>
    </source>
</evidence>
<dbReference type="AlphaFoldDB" id="A0AB38XMK0"/>
<dbReference type="GO" id="GO:0015764">
    <property type="term" value="P:N-acetylglucosamine transport"/>
    <property type="evidence" value="ECO:0007669"/>
    <property type="project" value="TreeGrafter"/>
</dbReference>
<protein>
    <submittedName>
        <fullName evidence="11">PTS transporter subunit EIIC</fullName>
    </submittedName>
</protein>
<organism evidence="11 12">
    <name type="scientific">Winkia neuii subsp. anitrata</name>
    <dbReference type="NCBI Taxonomy" id="29318"/>
    <lineage>
        <taxon>Bacteria</taxon>
        <taxon>Bacillati</taxon>
        <taxon>Actinomycetota</taxon>
        <taxon>Actinomycetes</taxon>
        <taxon>Actinomycetales</taxon>
        <taxon>Actinomycetaceae</taxon>
        <taxon>Winkia</taxon>
    </lineage>
</organism>
<dbReference type="GO" id="GO:0009401">
    <property type="term" value="P:phosphoenolpyruvate-dependent sugar phosphotransferase system"/>
    <property type="evidence" value="ECO:0007669"/>
    <property type="project" value="UniProtKB-KW"/>
</dbReference>
<dbReference type="InterPro" id="IPR003352">
    <property type="entry name" value="PTS_EIIC"/>
</dbReference>
<dbReference type="Proteomes" id="UP001211044">
    <property type="component" value="Chromosome"/>
</dbReference>
<evidence type="ECO:0000256" key="8">
    <source>
        <dbReference type="ARBA" id="ARBA00023136"/>
    </source>
</evidence>
<feature type="transmembrane region" description="Helical" evidence="9">
    <location>
        <begin position="307"/>
        <end position="327"/>
    </location>
</feature>
<dbReference type="KEGG" id="wne:PIG85_07025"/>
<keyword evidence="6 9" id="KW-0812">Transmembrane</keyword>
<evidence type="ECO:0000313" key="12">
    <source>
        <dbReference type="Proteomes" id="UP001211044"/>
    </source>
</evidence>
<evidence type="ECO:0000313" key="11">
    <source>
        <dbReference type="EMBL" id="WCE45414.1"/>
    </source>
</evidence>
<dbReference type="InterPro" id="IPR013013">
    <property type="entry name" value="PTS_EIIC_1"/>
</dbReference>
<dbReference type="EMBL" id="CP116394">
    <property type="protein sequence ID" value="WCE45414.1"/>
    <property type="molecule type" value="Genomic_DNA"/>
</dbReference>
<feature type="transmembrane region" description="Helical" evidence="9">
    <location>
        <begin position="65"/>
        <end position="90"/>
    </location>
</feature>
<name>A0AB38XMK0_9ACTO</name>
<keyword evidence="5" id="KW-0598">Phosphotransferase system</keyword>
<evidence type="ECO:0000256" key="1">
    <source>
        <dbReference type="ARBA" id="ARBA00004651"/>
    </source>
</evidence>
<comment type="subcellular location">
    <subcellularLocation>
        <location evidence="1">Cell membrane</location>
        <topology evidence="1">Multi-pass membrane protein</topology>
    </subcellularLocation>
</comment>
<dbReference type="RefSeq" id="WP_004804604.1">
    <property type="nucleotide sequence ID" value="NZ_CP116394.1"/>
</dbReference>
<sequence length="463" mass="48816">MDRKKRGAALRGKLFSLAQRLGRSLMLPIAVLPVAAIFVRFGQADMLGERGVGASISALIPVAEVLLAAGNAVIENLPLLFAVGVAIGFAKKSDGSTALAAIIGYFTFAGVLRTLSPHILGEPGALTEKQVACLRTASKYIPIDYQAKDAIGLCGIGGQELINYGVFGGILVGLVTAYLWARFYKTRLPSALAFFSGRRFVPLVVTSACLLLGVAMALIYPIFRTVFAEGLGVVMTQSNSAVASAGLFGLVQRLLLPFGLHHIANAVPFFTLGTCTSPSGEIMHGDFSCFFSGQLGTFEPAGYVPGAYMTGMFPIMMGGLPGAALAMYRCAGAKQRKRVGALMLSGAVASFLTGITEPIEFAFAYAAVPLYLIHAFLVSSSMMICAALGIRSGYSFSAGGVDYLLNFTRSAELSSSGATGTLLVLLLAVAYFLIYYVLFTGAIRYFDIPTPGRSSKKKAKKSQ</sequence>
<feature type="transmembrane region" description="Helical" evidence="9">
    <location>
        <begin position="200"/>
        <end position="223"/>
    </location>
</feature>
<evidence type="ECO:0000256" key="6">
    <source>
        <dbReference type="ARBA" id="ARBA00022692"/>
    </source>
</evidence>
<dbReference type="GO" id="GO:0090563">
    <property type="term" value="F:protein-phosphocysteine-sugar phosphotransferase activity"/>
    <property type="evidence" value="ECO:0007669"/>
    <property type="project" value="TreeGrafter"/>
</dbReference>
<evidence type="ECO:0000256" key="9">
    <source>
        <dbReference type="SAM" id="Phobius"/>
    </source>
</evidence>
<keyword evidence="7 9" id="KW-1133">Transmembrane helix</keyword>
<keyword evidence="8 9" id="KW-0472">Membrane</keyword>
<keyword evidence="3" id="KW-1003">Cell membrane</keyword>
<proteinExistence type="predicted"/>